<keyword evidence="1" id="KW-0472">Membrane</keyword>
<name>A0ABV6YC41_9HYPH</name>
<keyword evidence="1" id="KW-1133">Transmembrane helix</keyword>
<evidence type="ECO:0000313" key="3">
    <source>
        <dbReference type="Proteomes" id="UP001593940"/>
    </source>
</evidence>
<keyword evidence="3" id="KW-1185">Reference proteome</keyword>
<feature type="transmembrane region" description="Helical" evidence="1">
    <location>
        <begin position="40"/>
        <end position="59"/>
    </location>
</feature>
<sequence length="271" mass="28647">MDVGGGAMPRAGYGEWDEEDLADWVDERPSRRVRRKKPSWLRVILMSVCSIAGLAYLALQLEPARRPAERAKAVPSSVLVAPAPAWKPVPTSPAPYALAGAPGPIATEARQHTNGAREDTLVLGRFGDFRYAQVSLVQGQPETAGSFYIDIVRRAARAGLAVAHQGQGRSVGTKFGTLEAAPLTLAAKGEQACQAFRFADAETEFSFQGWLCGSSAPDDAQLACFIDGLTLAGGSSPSLKAVFAKAERSRTEACGPVARTASVSVKPPARP</sequence>
<protein>
    <submittedName>
        <fullName evidence="2">Uncharacterized protein</fullName>
    </submittedName>
</protein>
<comment type="caution">
    <text evidence="2">The sequence shown here is derived from an EMBL/GenBank/DDBJ whole genome shotgun (WGS) entry which is preliminary data.</text>
</comment>
<proteinExistence type="predicted"/>
<accession>A0ABV6YC41</accession>
<dbReference type="RefSeq" id="WP_377030671.1">
    <property type="nucleotide sequence ID" value="NZ_JBHOMY010000079.1"/>
</dbReference>
<keyword evidence="1" id="KW-0812">Transmembrane</keyword>
<dbReference type="Proteomes" id="UP001593940">
    <property type="component" value="Unassembled WGS sequence"/>
</dbReference>
<evidence type="ECO:0000313" key="2">
    <source>
        <dbReference type="EMBL" id="MFC1458835.1"/>
    </source>
</evidence>
<reference evidence="2 3" key="1">
    <citation type="submission" date="2024-09" db="EMBL/GenBank/DDBJ databases">
        <title>Nodulacao em especies de Leguminosae Basais da Amazonia e Caracterizacao dos Rizobios e Bacterias Associadas aos Nodulos.</title>
        <authorList>
            <person name="Jambeiro I.C.A."/>
            <person name="Lopes I.S."/>
            <person name="Aguiar E.R.G.R."/>
            <person name="Santos A.F.J."/>
            <person name="Dos Santos J.M.F."/>
            <person name="Gross E."/>
        </authorList>
    </citation>
    <scope>NUCLEOTIDE SEQUENCE [LARGE SCALE GENOMIC DNA]</scope>
    <source>
        <strain evidence="2 3">BRUESC1165</strain>
    </source>
</reference>
<dbReference type="EMBL" id="JBHOMY010000079">
    <property type="protein sequence ID" value="MFC1458835.1"/>
    <property type="molecule type" value="Genomic_DNA"/>
</dbReference>
<evidence type="ECO:0000256" key="1">
    <source>
        <dbReference type="SAM" id="Phobius"/>
    </source>
</evidence>
<organism evidence="2 3">
    <name type="scientific">Microvirga arabica</name>
    <dbReference type="NCBI Taxonomy" id="1128671"/>
    <lineage>
        <taxon>Bacteria</taxon>
        <taxon>Pseudomonadati</taxon>
        <taxon>Pseudomonadota</taxon>
        <taxon>Alphaproteobacteria</taxon>
        <taxon>Hyphomicrobiales</taxon>
        <taxon>Methylobacteriaceae</taxon>
        <taxon>Microvirga</taxon>
    </lineage>
</organism>
<gene>
    <name evidence="2" type="ORF">ACETIH_19470</name>
</gene>